<dbReference type="RefSeq" id="WP_053248562.1">
    <property type="nucleotide sequence ID" value="NZ_LGAP01000003.1"/>
</dbReference>
<reference evidence="2" key="1">
    <citation type="submission" date="2015-07" db="EMBL/GenBank/DDBJ databases">
        <title>Whole genome sequence of an Ensifer adhaerens strain isolated from a cave pool in the Wind Cave National Park.</title>
        <authorList>
            <person name="Eng W.W.H."/>
            <person name="Gan H.M."/>
            <person name="Barton H.A."/>
            <person name="Savka M.A."/>
        </authorList>
    </citation>
    <scope>NUCLEOTIDE SEQUENCE [LARGE SCALE GENOMIC DNA]</scope>
    <source>
        <strain evidence="2">SD006</strain>
    </source>
</reference>
<name>A0A0L8C015_ENSAD</name>
<protein>
    <recommendedName>
        <fullName evidence="3">DUF982 domain-containing protein</fullName>
    </recommendedName>
</protein>
<sequence>MQGINWDHPVRVGTNGERCINGPEDALQYLSEWPQGGWFYERARNRCHAALERGESLGLSRKAFIGAAIECSFPIAEDDIAS</sequence>
<accession>A0A0L8C015</accession>
<dbReference type="Proteomes" id="UP000037425">
    <property type="component" value="Unassembled WGS sequence"/>
</dbReference>
<evidence type="ECO:0008006" key="3">
    <source>
        <dbReference type="Google" id="ProtNLM"/>
    </source>
</evidence>
<dbReference type="Gene3D" id="6.10.250.730">
    <property type="match status" value="1"/>
</dbReference>
<gene>
    <name evidence="1" type="ORF">AC244_09420</name>
</gene>
<organism evidence="1 2">
    <name type="scientific">Ensifer adhaerens</name>
    <name type="common">Sinorhizobium morelense</name>
    <dbReference type="NCBI Taxonomy" id="106592"/>
    <lineage>
        <taxon>Bacteria</taxon>
        <taxon>Pseudomonadati</taxon>
        <taxon>Pseudomonadota</taxon>
        <taxon>Alphaproteobacteria</taxon>
        <taxon>Hyphomicrobiales</taxon>
        <taxon>Rhizobiaceae</taxon>
        <taxon>Sinorhizobium/Ensifer group</taxon>
        <taxon>Ensifer</taxon>
    </lineage>
</organism>
<dbReference type="OrthoDB" id="8420443at2"/>
<dbReference type="EMBL" id="LGAP01000003">
    <property type="protein sequence ID" value="KOF20109.1"/>
    <property type="molecule type" value="Genomic_DNA"/>
</dbReference>
<proteinExistence type="predicted"/>
<dbReference type="Pfam" id="PF06169">
    <property type="entry name" value="DUF982"/>
    <property type="match status" value="1"/>
</dbReference>
<dbReference type="AlphaFoldDB" id="A0A0L8C015"/>
<evidence type="ECO:0000313" key="2">
    <source>
        <dbReference type="Proteomes" id="UP000037425"/>
    </source>
</evidence>
<comment type="caution">
    <text evidence="1">The sequence shown here is derived from an EMBL/GenBank/DDBJ whole genome shotgun (WGS) entry which is preliminary data.</text>
</comment>
<dbReference type="InterPro" id="IPR010385">
    <property type="entry name" value="DUF982"/>
</dbReference>
<evidence type="ECO:0000313" key="1">
    <source>
        <dbReference type="EMBL" id="KOF20109.1"/>
    </source>
</evidence>
<dbReference type="PATRIC" id="fig|106592.7.peg.4645"/>